<feature type="signal peptide" evidence="2">
    <location>
        <begin position="1"/>
        <end position="27"/>
    </location>
</feature>
<evidence type="ECO:0000256" key="1">
    <source>
        <dbReference type="SAM" id="MobiDB-lite"/>
    </source>
</evidence>
<evidence type="ECO:0000256" key="2">
    <source>
        <dbReference type="SAM" id="SignalP"/>
    </source>
</evidence>
<gene>
    <name evidence="3" type="ORF">TGDOM2_273705</name>
</gene>
<evidence type="ECO:0000313" key="4">
    <source>
        <dbReference type="Proteomes" id="UP000028837"/>
    </source>
</evidence>
<organism evidence="3 4">
    <name type="scientific">Toxoplasma gondii GAB2-2007-GAL-DOM2</name>
    <dbReference type="NCBI Taxonomy" id="1130820"/>
    <lineage>
        <taxon>Eukaryota</taxon>
        <taxon>Sar</taxon>
        <taxon>Alveolata</taxon>
        <taxon>Apicomplexa</taxon>
        <taxon>Conoidasida</taxon>
        <taxon>Coccidia</taxon>
        <taxon>Eucoccidiorida</taxon>
        <taxon>Eimeriorina</taxon>
        <taxon>Sarcocystidae</taxon>
        <taxon>Toxoplasma</taxon>
    </lineage>
</organism>
<reference evidence="3 4" key="1">
    <citation type="submission" date="2014-02" db="EMBL/GenBank/DDBJ databases">
        <authorList>
            <person name="Sibley D."/>
            <person name="Venepally P."/>
            <person name="Karamycheva S."/>
            <person name="Hadjithomas M."/>
            <person name="Khan A."/>
            <person name="Brunk B."/>
            <person name="Roos D."/>
            <person name="Caler E."/>
            <person name="Lorenzi H."/>
        </authorList>
    </citation>
    <scope>NUCLEOTIDE SEQUENCE [LARGE SCALE GENOMIC DNA]</scope>
    <source>
        <strain evidence="3 4">GAB2-2007-GAL-DOM2</strain>
    </source>
</reference>
<dbReference type="VEuPathDB" id="ToxoDB:TGDOM2_273705"/>
<feature type="region of interest" description="Disordered" evidence="1">
    <location>
        <begin position="308"/>
        <end position="327"/>
    </location>
</feature>
<evidence type="ECO:0000313" key="3">
    <source>
        <dbReference type="EMBL" id="KFG49095.1"/>
    </source>
</evidence>
<accession>A0A086KXH7</accession>
<dbReference type="AlphaFoldDB" id="A0A086KXH7"/>
<dbReference type="EMBL" id="AHZU02000049">
    <property type="protein sequence ID" value="KFG49095.1"/>
    <property type="molecule type" value="Genomic_DNA"/>
</dbReference>
<sequence>MLSSAMKGSLAFVAVASAFALSKPVDALGDIQLAAAIARLFGLGSQPDAVATSNGKGIFGQFLQTEDAVPSNAVPDAAVDNDDDLRAQFEILNTDRYDHLLLTAHKKRKLAEQLRAAADRAQAAVVPSTDHERQRETEESSAEAVFDRTQANIMERQADLLDAEASQVKRLVEAVKVEAERPLEAPTAECDILKIGPVKFVPQSSELLKHSGDETMGRITGTAFTVHYRKTVKGTFFWEGVDLPIGAVADSPNCFSFKYRGNEQVLCASSRLGRDSWIDAMTEAWFCRNMGIKGTLPSIKTAVTEAKKEKIIPPPPPPPTKKPKPARVNVKVSMDENRVMRVEVNGKEQPVGKHVTINAAEYVKKAEEGTKSDSVISGLSDAADKLQEKVHSLVSPEAHHKNEESEEKKAVEEETEEEESEVEF</sequence>
<comment type="caution">
    <text evidence="3">The sequence shown here is derived from an EMBL/GenBank/DDBJ whole genome shotgun (WGS) entry which is preliminary data.</text>
</comment>
<feature type="chain" id="PRO_5001809739" evidence="2">
    <location>
        <begin position="28"/>
        <end position="424"/>
    </location>
</feature>
<feature type="compositionally biased region" description="Acidic residues" evidence="1">
    <location>
        <begin position="413"/>
        <end position="424"/>
    </location>
</feature>
<feature type="region of interest" description="Disordered" evidence="1">
    <location>
        <begin position="391"/>
        <end position="424"/>
    </location>
</feature>
<name>A0A086KXH7_TOXGO</name>
<dbReference type="Proteomes" id="UP000028837">
    <property type="component" value="Unassembled WGS sequence"/>
</dbReference>
<protein>
    <submittedName>
        <fullName evidence="3">Uncharacterized protein</fullName>
    </submittedName>
</protein>
<feature type="compositionally biased region" description="Basic and acidic residues" evidence="1">
    <location>
        <begin position="391"/>
        <end position="412"/>
    </location>
</feature>
<feature type="region of interest" description="Disordered" evidence="1">
    <location>
        <begin position="121"/>
        <end position="143"/>
    </location>
</feature>
<feature type="compositionally biased region" description="Basic and acidic residues" evidence="1">
    <location>
        <begin position="129"/>
        <end position="138"/>
    </location>
</feature>
<proteinExistence type="predicted"/>
<dbReference type="OrthoDB" id="361676at2759"/>
<keyword evidence="2" id="KW-0732">Signal</keyword>